<name>A0A0G4F186_9ALVE</name>
<feature type="region of interest" description="Disordered" evidence="3">
    <location>
        <begin position="897"/>
        <end position="962"/>
    </location>
</feature>
<dbReference type="VEuPathDB" id="CryptoDB:Cvel_14489"/>
<proteinExistence type="predicted"/>
<feature type="region of interest" description="Disordered" evidence="3">
    <location>
        <begin position="1094"/>
        <end position="1117"/>
    </location>
</feature>
<dbReference type="PROSITE" id="PS50082">
    <property type="entry name" value="WD_REPEATS_2"/>
    <property type="match status" value="1"/>
</dbReference>
<accession>A0A0G4F186</accession>
<evidence type="ECO:0000256" key="2">
    <source>
        <dbReference type="PROSITE-ProRule" id="PRU00221"/>
    </source>
</evidence>
<reference evidence="4" key="1">
    <citation type="submission" date="2014-11" db="EMBL/GenBank/DDBJ databases">
        <authorList>
            <person name="Otto D Thomas"/>
            <person name="Naeem Raeece"/>
        </authorList>
    </citation>
    <scope>NUCLEOTIDE SEQUENCE</scope>
</reference>
<dbReference type="PANTHER" id="PTHR44324">
    <property type="entry name" value="WD40 REPEAT DOMAIN 95"/>
    <property type="match status" value="1"/>
</dbReference>
<feature type="repeat" description="WD" evidence="2">
    <location>
        <begin position="601"/>
        <end position="633"/>
    </location>
</feature>
<dbReference type="EMBL" id="CDMZ01000037">
    <property type="protein sequence ID" value="CEM05138.1"/>
    <property type="molecule type" value="Genomic_DNA"/>
</dbReference>
<gene>
    <name evidence="4" type="ORF">Cvel_14489</name>
</gene>
<keyword evidence="2" id="KW-0853">WD repeat</keyword>
<feature type="compositionally biased region" description="Basic and acidic residues" evidence="3">
    <location>
        <begin position="214"/>
        <end position="228"/>
    </location>
</feature>
<feature type="compositionally biased region" description="Basic and acidic residues" evidence="3">
    <location>
        <begin position="58"/>
        <end position="68"/>
    </location>
</feature>
<dbReference type="InterPro" id="IPR015943">
    <property type="entry name" value="WD40/YVTN_repeat-like_dom_sf"/>
</dbReference>
<feature type="compositionally biased region" description="Basic and acidic residues" evidence="3">
    <location>
        <begin position="110"/>
        <end position="124"/>
    </location>
</feature>
<dbReference type="InterPro" id="IPR018247">
    <property type="entry name" value="EF_Hand_1_Ca_BS"/>
</dbReference>
<feature type="region of interest" description="Disordered" evidence="3">
    <location>
        <begin position="1"/>
        <end position="124"/>
    </location>
</feature>
<feature type="region of interest" description="Disordered" evidence="3">
    <location>
        <begin position="1024"/>
        <end position="1074"/>
    </location>
</feature>
<dbReference type="SUPFAM" id="SSF50978">
    <property type="entry name" value="WD40 repeat-like"/>
    <property type="match status" value="1"/>
</dbReference>
<dbReference type="AlphaFoldDB" id="A0A0G4F186"/>
<organism evidence="4">
    <name type="scientific">Chromera velia CCMP2878</name>
    <dbReference type="NCBI Taxonomy" id="1169474"/>
    <lineage>
        <taxon>Eukaryota</taxon>
        <taxon>Sar</taxon>
        <taxon>Alveolata</taxon>
        <taxon>Colpodellida</taxon>
        <taxon>Chromeraceae</taxon>
        <taxon>Chromera</taxon>
    </lineage>
</organism>
<dbReference type="Gene3D" id="2.130.10.10">
    <property type="entry name" value="YVTN repeat-like/Quinoprotein amine dehydrogenase"/>
    <property type="match status" value="2"/>
</dbReference>
<dbReference type="InterPro" id="IPR001680">
    <property type="entry name" value="WD40_rpt"/>
</dbReference>
<feature type="compositionally biased region" description="Gly residues" evidence="3">
    <location>
        <begin position="1047"/>
        <end position="1057"/>
    </location>
</feature>
<dbReference type="Pfam" id="PF00400">
    <property type="entry name" value="WD40"/>
    <property type="match status" value="1"/>
</dbReference>
<dbReference type="SMART" id="SM00320">
    <property type="entry name" value="WD40"/>
    <property type="match status" value="6"/>
</dbReference>
<protein>
    <submittedName>
        <fullName evidence="4">Uncharacterized protein</fullName>
    </submittedName>
</protein>
<feature type="region of interest" description="Disordered" evidence="3">
    <location>
        <begin position="290"/>
        <end position="346"/>
    </location>
</feature>
<feature type="compositionally biased region" description="Polar residues" evidence="3">
    <location>
        <begin position="40"/>
        <end position="49"/>
    </location>
</feature>
<feature type="compositionally biased region" description="Pro residues" evidence="3">
    <location>
        <begin position="259"/>
        <end position="270"/>
    </location>
</feature>
<dbReference type="InterPro" id="IPR051242">
    <property type="entry name" value="WD-EF-hand_domain"/>
</dbReference>
<evidence type="ECO:0000256" key="1">
    <source>
        <dbReference type="ARBA" id="ARBA00022737"/>
    </source>
</evidence>
<feature type="compositionally biased region" description="Basic and acidic residues" evidence="3">
    <location>
        <begin position="920"/>
        <end position="949"/>
    </location>
</feature>
<sequence length="1117" mass="117548">MKAEGSLNLQVPVGAGVAVPTKSSVRPAILENRGPRQRDSQGPSTTAQLQAAAGGAGADRERLDRQGDGDDPTGAANLGPSGSPGRSTGGGGPSAAQLEEELSKGGKQKLSPEEEDRRKERTRAEVDIVPLVDASAMASLRHAFNAGGGRLGCPSFVRAMLESLDLGIDKEQLREYSLERQKQHQRDIFSDLPAFPKPALAALQDEGAEGQEETGERGRGPKGPRFEGDGPDGEGAGAPLNDNAGAFLTQMDTANENPPSIPPSPAPPPISLEAPTSVVALAAFDTNVKGKPSPAGALSVPNPSTGDPLVSPLGSPVIPDASSRGRKGISEGLVSAAGGGREGRPHIPPGSYWLTEEGLGKVATATVEMFEWADCDCDGRLGWEEFSDYLIDAGMAGRQDDVVDKMKRYEQSRVDDLTHHESTIDNAVFLEALDSVAVFHSGAKTFKLYDPHTCTIKKDVSGHRGSAITACHVGSYGQVATSAADMSVCLWSADTMTLRQRIACQDVQMCLQWMGEGGAAGRELLATGATNGIVTLWDLLTLTERKELLQSQENNPPSVNALLLLPDMEVLASALDAGERGGVVQLWDAATCRLAGELGGAKGHQKAVGSLAYSRQFNCLLSAGMDQDAIAWNPYVQRDPIFKLKGHAHALVGVVTVPGTVQIITGGDSEGNVCSRSLKTGAFIREFVPHAVDVSVHQDDPLSDDPRGTVRMEAPTSSDGVGCLAVAPALQLLAAAAGRAVYLFCLRTNRKDKVIDKFLLPKDGVLGGSRGETGAAILSVDFLDEKGILVAGDQSEYKRRERLPEDDVRLTLSPTAVTSVCFVKPKDLTRPPGFMWQQRALQRWRLGYQQPGLGGAMGASTEGAEAELATPMFTIFSAEGVEGDEIDWDSGEEVKTVIPEEGGEKEESSGEEGGQTQAEGEDKGEKASGEAEKEKEGQSDDAKGERGDGQRGVVGATGSLTAPLESPFQVGFLLTGDSSGFIRAWDLSVFFQHYGLEDPFPGGTHVFGEGGGGIDFEEMAWGETGAEGTGEEGNGPTPLGKYRGDSSGQGEGDGMEGAGETKSPDVSPFGRTGTSKIAAGLTMAATSMSLGETALKGSQHKEKQQNKYLRGMFLNRE</sequence>
<feature type="region of interest" description="Disordered" evidence="3">
    <location>
        <begin position="206"/>
        <end position="272"/>
    </location>
</feature>
<dbReference type="PROSITE" id="PS00018">
    <property type="entry name" value="EF_HAND_1"/>
    <property type="match status" value="1"/>
</dbReference>
<evidence type="ECO:0000313" key="4">
    <source>
        <dbReference type="EMBL" id="CEM05138.1"/>
    </source>
</evidence>
<evidence type="ECO:0000256" key="3">
    <source>
        <dbReference type="SAM" id="MobiDB-lite"/>
    </source>
</evidence>
<dbReference type="PANTHER" id="PTHR44324:SF4">
    <property type="entry name" value="WD40 REPEAT DOMAIN 95"/>
    <property type="match status" value="1"/>
</dbReference>
<dbReference type="InterPro" id="IPR036322">
    <property type="entry name" value="WD40_repeat_dom_sf"/>
</dbReference>
<keyword evidence="1" id="KW-0677">Repeat</keyword>